<dbReference type="STRING" id="649760.HMPREF0971_01234"/>
<accession>D1QQI5</accession>
<dbReference type="Proteomes" id="UP000004079">
    <property type="component" value="Unassembled WGS sequence"/>
</dbReference>
<dbReference type="HOGENOM" id="CLU_3237746_0_0_10"/>
<evidence type="ECO:0000313" key="2">
    <source>
        <dbReference type="Proteomes" id="UP000004079"/>
    </source>
</evidence>
<gene>
    <name evidence="1" type="ORF">HMPREF0971_01234</name>
</gene>
<dbReference type="EMBL" id="ACUZ02000023">
    <property type="protein sequence ID" value="EFB32391.1"/>
    <property type="molecule type" value="Genomic_DNA"/>
</dbReference>
<sequence>MGSLAFKREYFVLSVRRISSVQLGNMPYLTLQSDPFCVAICVI</sequence>
<name>D1QQI5_9BACT</name>
<evidence type="ECO:0000313" key="1">
    <source>
        <dbReference type="EMBL" id="EFB32391.1"/>
    </source>
</evidence>
<protein>
    <submittedName>
        <fullName evidence="1">Uncharacterized protein</fullName>
    </submittedName>
</protein>
<reference evidence="1 2" key="1">
    <citation type="submission" date="2009-11" db="EMBL/GenBank/DDBJ databases">
        <authorList>
            <person name="Weinstock G."/>
            <person name="Sodergren E."/>
            <person name="Clifton S."/>
            <person name="Fulton L."/>
            <person name="Fulton B."/>
            <person name="Courtney L."/>
            <person name="Fronick C."/>
            <person name="Harrison M."/>
            <person name="Strong C."/>
            <person name="Farmer C."/>
            <person name="Delahaunty K."/>
            <person name="Markovic C."/>
            <person name="Hall O."/>
            <person name="Minx P."/>
            <person name="Tomlinson C."/>
            <person name="Mitreva M."/>
            <person name="Nelson J."/>
            <person name="Hou S."/>
            <person name="Wollam A."/>
            <person name="Pepin K.H."/>
            <person name="Johnson M."/>
            <person name="Bhonagiri V."/>
            <person name="Nash W.E."/>
            <person name="Warren W."/>
            <person name="Chinwalla A."/>
            <person name="Mardis E.R."/>
            <person name="Wilson R.K."/>
        </authorList>
    </citation>
    <scope>NUCLEOTIDE SEQUENCE [LARGE SCALE GENOMIC DNA]</scope>
    <source>
        <strain evidence="1 2">F0302</strain>
    </source>
</reference>
<organism evidence="1 2">
    <name type="scientific">Segatella oris F0302</name>
    <dbReference type="NCBI Taxonomy" id="649760"/>
    <lineage>
        <taxon>Bacteria</taxon>
        <taxon>Pseudomonadati</taxon>
        <taxon>Bacteroidota</taxon>
        <taxon>Bacteroidia</taxon>
        <taxon>Bacteroidales</taxon>
        <taxon>Prevotellaceae</taxon>
        <taxon>Segatella</taxon>
    </lineage>
</organism>
<dbReference type="AlphaFoldDB" id="D1QQI5"/>
<comment type="caution">
    <text evidence="1">The sequence shown here is derived from an EMBL/GenBank/DDBJ whole genome shotgun (WGS) entry which is preliminary data.</text>
</comment>
<proteinExistence type="predicted"/>